<gene>
    <name evidence="3" type="ORF">CCMP2556_LOCUS15570</name>
</gene>
<comment type="caution">
    <text evidence="3">The sequence shown here is derived from an EMBL/GenBank/DDBJ whole genome shotgun (WGS) entry which is preliminary data.</text>
</comment>
<name>A0ABP0KBV2_9DINO</name>
<dbReference type="InterPro" id="IPR022035">
    <property type="entry name" value="PCIF1_WW"/>
</dbReference>
<reference evidence="3 4" key="1">
    <citation type="submission" date="2024-02" db="EMBL/GenBank/DDBJ databases">
        <authorList>
            <person name="Chen Y."/>
            <person name="Shah S."/>
            <person name="Dougan E. K."/>
            <person name="Thang M."/>
            <person name="Chan C."/>
        </authorList>
    </citation>
    <scope>NUCLEOTIDE SEQUENCE [LARGE SCALE GENOMIC DNA]</scope>
</reference>
<dbReference type="InterPro" id="IPR039881">
    <property type="entry name" value="PCIF1-like"/>
</dbReference>
<feature type="non-terminal residue" evidence="3">
    <location>
        <position position="366"/>
    </location>
</feature>
<feature type="region of interest" description="Disordered" evidence="1">
    <location>
        <begin position="1"/>
        <end position="27"/>
    </location>
</feature>
<evidence type="ECO:0000256" key="1">
    <source>
        <dbReference type="SAM" id="MobiDB-lite"/>
    </source>
</evidence>
<dbReference type="Pfam" id="PF12237">
    <property type="entry name" value="PCIF1_WW"/>
    <property type="match status" value="1"/>
</dbReference>
<proteinExistence type="predicted"/>
<dbReference type="PANTHER" id="PTHR21727">
    <property type="entry name" value="PHOSPHORYLATED CTD INTERACTING FACTOR 1"/>
    <property type="match status" value="1"/>
</dbReference>
<accession>A0ABP0KBV2</accession>
<evidence type="ECO:0000313" key="3">
    <source>
        <dbReference type="EMBL" id="CAK9024297.1"/>
    </source>
</evidence>
<organism evidence="3 4">
    <name type="scientific">Durusdinium trenchii</name>
    <dbReference type="NCBI Taxonomy" id="1381693"/>
    <lineage>
        <taxon>Eukaryota</taxon>
        <taxon>Sar</taxon>
        <taxon>Alveolata</taxon>
        <taxon>Dinophyceae</taxon>
        <taxon>Suessiales</taxon>
        <taxon>Symbiodiniaceae</taxon>
        <taxon>Durusdinium</taxon>
    </lineage>
</organism>
<feature type="domain" description="PCIF1 WW" evidence="2">
    <location>
        <begin position="172"/>
        <end position="248"/>
    </location>
</feature>
<evidence type="ECO:0000259" key="2">
    <source>
        <dbReference type="Pfam" id="PF12237"/>
    </source>
</evidence>
<sequence length="366" mass="40371">MPKKTHGRPLSATRWRERTPRAAGRAGHAVDAVDTAVAVSVELKRKKSFESLKQKLRRWCTASGDNRYPSMAFERWWLSATLSSHGGDPLLPELRAENEVLSSDLQAVGFLPHEAQQLVQRLHSASAGLARHLRDAKMPSDEHVEVEFSDQGEVLLRSAGASVRLAAAAYQKLQKLYQMHCKKDTEDFKRAALVVALRYQSLGGTGFQLALPVSAWQVLEEDFEVEAECFASPFNCWFPSYCSAFPDSRRTKTRGEFARTPYLPDCAMNGLSSLNLARPRAVACSGRLPALMLATLGISFVPGARPFRGSVSPRSLSSREAFPWDAEGNAKAERAWASLQKSYPNAVATGEYFGGECSKGTIISRY</sequence>
<evidence type="ECO:0000313" key="4">
    <source>
        <dbReference type="Proteomes" id="UP001642484"/>
    </source>
</evidence>
<protein>
    <recommendedName>
        <fullName evidence="2">PCIF1 WW domain-containing protein</fullName>
    </recommendedName>
</protein>
<dbReference type="Proteomes" id="UP001642484">
    <property type="component" value="Unassembled WGS sequence"/>
</dbReference>
<keyword evidence="4" id="KW-1185">Reference proteome</keyword>
<dbReference type="PANTHER" id="PTHR21727:SF0">
    <property type="entry name" value="MRNA (2'-O-METHYLADENOSINE-N(6)-)-METHYLTRANSFERASE"/>
    <property type="match status" value="1"/>
</dbReference>
<dbReference type="EMBL" id="CAXAMN010008191">
    <property type="protein sequence ID" value="CAK9024297.1"/>
    <property type="molecule type" value="Genomic_DNA"/>
</dbReference>